<comment type="caution">
    <text evidence="5">The sequence shown here is derived from an EMBL/GenBank/DDBJ whole genome shotgun (WGS) entry which is preliminary data.</text>
</comment>
<dbReference type="GO" id="GO:0006144">
    <property type="term" value="P:purine nucleobase metabolic process"/>
    <property type="evidence" value="ECO:0007669"/>
    <property type="project" value="UniProtKB-KW"/>
</dbReference>
<dbReference type="NCBIfam" id="NF009932">
    <property type="entry name" value="PRK13395.1"/>
    <property type="match status" value="1"/>
</dbReference>
<dbReference type="SUPFAM" id="SSF51182">
    <property type="entry name" value="RmlC-like cupins"/>
    <property type="match status" value="1"/>
</dbReference>
<comment type="subunit">
    <text evidence="1">Homodimer.</text>
</comment>
<dbReference type="PANTHER" id="PTHR21221">
    <property type="entry name" value="UREIDOGLYCOLATE HYDROLASE"/>
    <property type="match status" value="1"/>
</dbReference>
<proteinExistence type="predicted"/>
<dbReference type="PANTHER" id="PTHR21221:SF1">
    <property type="entry name" value="UREIDOGLYCOLATE LYASE"/>
    <property type="match status" value="1"/>
</dbReference>
<dbReference type="Gene3D" id="2.60.120.480">
    <property type="entry name" value="Ureidoglycolate hydrolase"/>
    <property type="match status" value="1"/>
</dbReference>
<dbReference type="EMBL" id="BKCL01000006">
    <property type="protein sequence ID" value="GEQ98406.1"/>
    <property type="molecule type" value="Genomic_DNA"/>
</dbReference>
<organism evidence="5 6">
    <name type="scientific">Iodidimonas gelatinilytica</name>
    <dbReference type="NCBI Taxonomy" id="1236966"/>
    <lineage>
        <taxon>Bacteria</taxon>
        <taxon>Pseudomonadati</taxon>
        <taxon>Pseudomonadota</taxon>
        <taxon>Alphaproteobacteria</taxon>
        <taxon>Iodidimonadales</taxon>
        <taxon>Iodidimonadaceae</taxon>
        <taxon>Iodidimonas</taxon>
    </lineage>
</organism>
<keyword evidence="2" id="KW-0659">Purine metabolism</keyword>
<evidence type="ECO:0000256" key="3">
    <source>
        <dbReference type="ARBA" id="ARBA00023239"/>
    </source>
</evidence>
<evidence type="ECO:0000256" key="1">
    <source>
        <dbReference type="ARBA" id="ARBA00011738"/>
    </source>
</evidence>
<keyword evidence="3 5" id="KW-0456">Lyase</keyword>
<dbReference type="Pfam" id="PF04115">
    <property type="entry name" value="Ureidogly_lyase"/>
    <property type="match status" value="1"/>
</dbReference>
<sequence>MMSSRILPLQPLTAAAFAPYGDVIDCASAKEALSINEGHTTRFHDLAALDLGREGGHPLISIFRSTPKARPLRLELMERHPLGSQAFYPLSGNPYLVVVAPKGPFDQKAMVAFLARPDQGVNYHAGTWHHYSLALGGVSDFLVIDRGGPKDAAGANLDEVRLDPAMTIDLEEAEL</sequence>
<dbReference type="GO" id="GO:0050385">
    <property type="term" value="F:ureidoglycolate lyase activity"/>
    <property type="evidence" value="ECO:0007669"/>
    <property type="project" value="UniProtKB-EC"/>
</dbReference>
<gene>
    <name evidence="5" type="primary">allA</name>
    <name evidence="5" type="ORF">JCM17844_20430</name>
</gene>
<dbReference type="InterPro" id="IPR024060">
    <property type="entry name" value="Ureidoglycolate_lyase_dom_sf"/>
</dbReference>
<evidence type="ECO:0000313" key="6">
    <source>
        <dbReference type="Proteomes" id="UP000322084"/>
    </source>
</evidence>
<dbReference type="PIRSF" id="PIRSF017306">
    <property type="entry name" value="Ureidogly_hydro"/>
    <property type="match status" value="1"/>
</dbReference>
<dbReference type="InterPro" id="IPR047233">
    <property type="entry name" value="UAH_cupin"/>
</dbReference>
<dbReference type="InterPro" id="IPR007247">
    <property type="entry name" value="Ureidogly_lyase"/>
</dbReference>
<evidence type="ECO:0000256" key="4">
    <source>
        <dbReference type="ARBA" id="ARBA00047684"/>
    </source>
</evidence>
<dbReference type="Proteomes" id="UP000322084">
    <property type="component" value="Unassembled WGS sequence"/>
</dbReference>
<evidence type="ECO:0000256" key="2">
    <source>
        <dbReference type="ARBA" id="ARBA00022631"/>
    </source>
</evidence>
<dbReference type="GO" id="GO:0004848">
    <property type="term" value="F:ureidoglycolate hydrolase activity"/>
    <property type="evidence" value="ECO:0007669"/>
    <property type="project" value="InterPro"/>
</dbReference>
<dbReference type="InterPro" id="IPR011051">
    <property type="entry name" value="RmlC_Cupin_sf"/>
</dbReference>
<protein>
    <submittedName>
        <fullName evidence="5">Ureidoglycolate lyase</fullName>
    </submittedName>
</protein>
<comment type="catalytic activity">
    <reaction evidence="4">
        <text>(S)-ureidoglycolate = urea + glyoxylate</text>
        <dbReference type="Rhea" id="RHEA:11304"/>
        <dbReference type="ChEBI" id="CHEBI:16199"/>
        <dbReference type="ChEBI" id="CHEBI:36655"/>
        <dbReference type="ChEBI" id="CHEBI:57296"/>
        <dbReference type="EC" id="4.3.2.3"/>
    </reaction>
</comment>
<evidence type="ECO:0000313" key="5">
    <source>
        <dbReference type="EMBL" id="GEQ98406.1"/>
    </source>
</evidence>
<dbReference type="AlphaFoldDB" id="A0A5A7MRN7"/>
<dbReference type="GO" id="GO:0000256">
    <property type="term" value="P:allantoin catabolic process"/>
    <property type="evidence" value="ECO:0007669"/>
    <property type="project" value="InterPro"/>
</dbReference>
<reference evidence="5 6" key="1">
    <citation type="submission" date="2019-09" db="EMBL/GenBank/DDBJ databases">
        <title>NBRP : Genome information of microbial organism related human and environment.</title>
        <authorList>
            <person name="Hattori M."/>
            <person name="Oshima K."/>
            <person name="Inaba H."/>
            <person name="Suda W."/>
            <person name="Sakamoto M."/>
            <person name="Iino T."/>
            <person name="Kitahara M."/>
            <person name="Oshida Y."/>
            <person name="Iida T."/>
            <person name="Kudo T."/>
            <person name="Itoh T."/>
            <person name="Ohkuma M."/>
        </authorList>
    </citation>
    <scope>NUCLEOTIDE SEQUENCE [LARGE SCALE GENOMIC DNA]</scope>
    <source>
        <strain evidence="5 6">Hi-2</strain>
    </source>
</reference>
<dbReference type="CDD" id="cd20298">
    <property type="entry name" value="cupin_UAH"/>
    <property type="match status" value="1"/>
</dbReference>
<name>A0A5A7MRN7_9PROT</name>
<accession>A0A5A7MRN7</accession>